<dbReference type="SUPFAM" id="SSF48403">
    <property type="entry name" value="Ankyrin repeat"/>
    <property type="match status" value="2"/>
</dbReference>
<accession>A0A2T4H071</accession>
<sequence>MEALILTQPQAFGFISHYPYSIATPLQLAVERGELDLVRQLLRAGAKPDGVVNLDILSNSKTNCHDNDFSLTALQIAGRESEYGIMEVLLEAGAGVDTRHVMQSTTLQYACGLDCGSPNKMDIVKLLLRWGADLNASPSQENGKSSLEAAAGVGDVDLMKILLRKGATCSNPASILQAAISSGSTKPINFLIDRFSKAGLSAVDITDNWSECLEIAAKTGNVRLLNEILNLCVNERKGLYEKHVIDAMETAVDYDQTGILSYLLMSRVDPDADGRACRILSKAMQLSTSERGDSCFALLMSQFTALGLDLDKPLPGDATPLCTAICLRNWTATQCLVLSGVDVDKPSLRYVEPEDEPDDDMRNNKLEPPILQAIRVDEYYDDGVSLTDLLIVNGVNIDYIVDEYKTALLLALTSGKYEFAETLLEHGANPNAEDPETGMDAFDCIFENDRWPPFSTFKLLIEHGFQVKAESNGGILIRVVAETSLGGAIHDRGRWNVFAPVLSLLLGAGAEVNARQTEEYPMTALQCAADANHKELVTILLNAGADIHTPAFWKEGKTTLQAACSGGNLELVQDLVAQGLDINAQPALHYGATALQFAAMQGHLKTAIFLLENGASINASTALVGGRTALQGAAEHGRLDMIYLLLENDQDDGLEERCRKAAKFAEVESLFEIAQILRQYRKF</sequence>
<keyword evidence="2 3" id="KW-0040">ANK repeat</keyword>
<feature type="repeat" description="ANK" evidence="3">
    <location>
        <begin position="625"/>
        <end position="657"/>
    </location>
</feature>
<dbReference type="OMA" id="CIFENDR"/>
<organism evidence="4 6">
    <name type="scientific">Fusarium culmorum</name>
    <dbReference type="NCBI Taxonomy" id="5516"/>
    <lineage>
        <taxon>Eukaryota</taxon>
        <taxon>Fungi</taxon>
        <taxon>Dikarya</taxon>
        <taxon>Ascomycota</taxon>
        <taxon>Pezizomycotina</taxon>
        <taxon>Sordariomycetes</taxon>
        <taxon>Hypocreomycetidae</taxon>
        <taxon>Hypocreales</taxon>
        <taxon>Nectriaceae</taxon>
        <taxon>Fusarium</taxon>
    </lineage>
</organism>
<evidence type="ECO:0000313" key="6">
    <source>
        <dbReference type="Proteomes" id="UP000241587"/>
    </source>
</evidence>
<dbReference type="OrthoDB" id="539213at2759"/>
<dbReference type="InterPro" id="IPR036770">
    <property type="entry name" value="Ankyrin_rpt-contain_sf"/>
</dbReference>
<dbReference type="Proteomes" id="UP000241587">
    <property type="component" value="Unassembled WGS sequence"/>
</dbReference>
<name>A0A2T4H071_FUSCU</name>
<evidence type="ECO:0000313" key="5">
    <source>
        <dbReference type="EMBL" id="QPC65204.1"/>
    </source>
</evidence>
<dbReference type="EMBL" id="PVEM01000003">
    <property type="protein sequence ID" value="PTD09186.1"/>
    <property type="molecule type" value="Genomic_DNA"/>
</dbReference>
<feature type="repeat" description="ANK" evidence="3">
    <location>
        <begin position="555"/>
        <end position="587"/>
    </location>
</feature>
<feature type="repeat" description="ANK" evidence="3">
    <location>
        <begin position="21"/>
        <end position="53"/>
    </location>
</feature>
<reference evidence="4 6" key="1">
    <citation type="submission" date="2018-02" db="EMBL/GenBank/DDBJ databases">
        <title>Fusarium culmorum secondary metabolites in fungal-bacterial-plant interactions.</title>
        <authorList>
            <person name="Schmidt R."/>
        </authorList>
    </citation>
    <scope>NUCLEOTIDE SEQUENCE [LARGE SCALE GENOMIC DNA]</scope>
    <source>
        <strain evidence="4 6">PV</strain>
    </source>
</reference>
<keyword evidence="6" id="KW-1185">Reference proteome</keyword>
<feature type="repeat" description="ANK" evidence="3">
    <location>
        <begin position="142"/>
        <end position="167"/>
    </location>
</feature>
<feature type="repeat" description="ANK" evidence="3">
    <location>
        <begin position="69"/>
        <end position="101"/>
    </location>
</feature>
<gene>
    <name evidence="4" type="ORF">FCULG_00008517</name>
    <name evidence="5" type="ORF">HYE67_007435</name>
</gene>
<feature type="repeat" description="ANK" evidence="3">
    <location>
        <begin position="590"/>
        <end position="622"/>
    </location>
</feature>
<dbReference type="PROSITE" id="PS50088">
    <property type="entry name" value="ANK_REPEAT"/>
    <property type="match status" value="8"/>
</dbReference>
<keyword evidence="1" id="KW-0677">Repeat</keyword>
<reference evidence="5" key="2">
    <citation type="submission" date="2020-11" db="EMBL/GenBank/DDBJ databases">
        <title>The chromosome-scale genome resource for two endophytic Fusarium species: F. culmorum and F. pseudograminearum.</title>
        <authorList>
            <person name="Yuan Z."/>
        </authorList>
    </citation>
    <scope>NUCLEOTIDE SEQUENCE</scope>
    <source>
        <strain evidence="5">Class2-1B</strain>
    </source>
</reference>
<evidence type="ECO:0000256" key="3">
    <source>
        <dbReference type="PROSITE-ProRule" id="PRU00023"/>
    </source>
</evidence>
<dbReference type="Gene3D" id="1.25.40.20">
    <property type="entry name" value="Ankyrin repeat-containing domain"/>
    <property type="match status" value="3"/>
</dbReference>
<dbReference type="InterPro" id="IPR002110">
    <property type="entry name" value="Ankyrin_rpt"/>
</dbReference>
<dbReference type="AlphaFoldDB" id="A0A2T4H071"/>
<evidence type="ECO:0000256" key="1">
    <source>
        <dbReference type="ARBA" id="ARBA00022737"/>
    </source>
</evidence>
<dbReference type="Pfam" id="PF00023">
    <property type="entry name" value="Ank"/>
    <property type="match status" value="1"/>
</dbReference>
<dbReference type="PROSITE" id="PS50297">
    <property type="entry name" value="ANK_REP_REGION"/>
    <property type="match status" value="6"/>
</dbReference>
<proteinExistence type="predicted"/>
<dbReference type="Pfam" id="PF12796">
    <property type="entry name" value="Ank_2"/>
    <property type="match status" value="3"/>
</dbReference>
<dbReference type="SMART" id="SM00248">
    <property type="entry name" value="ANK"/>
    <property type="match status" value="12"/>
</dbReference>
<dbReference type="PANTHER" id="PTHR24198">
    <property type="entry name" value="ANKYRIN REPEAT AND PROTEIN KINASE DOMAIN-CONTAINING PROTEIN"/>
    <property type="match status" value="1"/>
</dbReference>
<protein>
    <submittedName>
        <fullName evidence="4">Ankyrin-3</fullName>
    </submittedName>
</protein>
<dbReference type="EMBL" id="CP064749">
    <property type="protein sequence ID" value="QPC65204.1"/>
    <property type="molecule type" value="Genomic_DNA"/>
</dbReference>
<evidence type="ECO:0000313" key="4">
    <source>
        <dbReference type="EMBL" id="PTD09186.1"/>
    </source>
</evidence>
<feature type="repeat" description="ANK" evidence="3">
    <location>
        <begin position="520"/>
        <end position="552"/>
    </location>
</feature>
<dbReference type="Proteomes" id="UP000663297">
    <property type="component" value="Chromosome 3"/>
</dbReference>
<feature type="repeat" description="ANK" evidence="3">
    <location>
        <begin position="403"/>
        <end position="435"/>
    </location>
</feature>
<evidence type="ECO:0000256" key="2">
    <source>
        <dbReference type="ARBA" id="ARBA00023043"/>
    </source>
</evidence>
<dbReference type="PANTHER" id="PTHR24198:SF165">
    <property type="entry name" value="ANKYRIN REPEAT-CONTAINING PROTEIN-RELATED"/>
    <property type="match status" value="1"/>
</dbReference>